<dbReference type="GO" id="GO:0046872">
    <property type="term" value="F:metal ion binding"/>
    <property type="evidence" value="ECO:0007669"/>
    <property type="project" value="UniProtKB-KW"/>
</dbReference>
<dbReference type="InterPro" id="IPR009056">
    <property type="entry name" value="Cyt_c-like_dom"/>
</dbReference>
<dbReference type="EMBL" id="UOGF01000117">
    <property type="protein sequence ID" value="VAX33664.1"/>
    <property type="molecule type" value="Genomic_DNA"/>
</dbReference>
<dbReference type="Pfam" id="PF13442">
    <property type="entry name" value="Cytochrome_CBB3"/>
    <property type="match status" value="1"/>
</dbReference>
<dbReference type="Gene3D" id="1.10.760.10">
    <property type="entry name" value="Cytochrome c-like domain"/>
    <property type="match status" value="1"/>
</dbReference>
<feature type="domain" description="Cytochrome c" evidence="6">
    <location>
        <begin position="31"/>
        <end position="112"/>
    </location>
</feature>
<keyword evidence="3" id="KW-0479">Metal-binding</keyword>
<reference evidence="7" key="1">
    <citation type="submission" date="2018-06" db="EMBL/GenBank/DDBJ databases">
        <authorList>
            <person name="Zhirakovskaya E."/>
        </authorList>
    </citation>
    <scope>NUCLEOTIDE SEQUENCE</scope>
</reference>
<evidence type="ECO:0000256" key="1">
    <source>
        <dbReference type="ARBA" id="ARBA00022448"/>
    </source>
</evidence>
<protein>
    <recommendedName>
        <fullName evidence="6">Cytochrome c domain-containing protein</fullName>
    </recommendedName>
</protein>
<keyword evidence="1" id="KW-0813">Transport</keyword>
<evidence type="ECO:0000259" key="6">
    <source>
        <dbReference type="PROSITE" id="PS51007"/>
    </source>
</evidence>
<dbReference type="InterPro" id="IPR036909">
    <property type="entry name" value="Cyt_c-like_dom_sf"/>
</dbReference>
<dbReference type="PANTHER" id="PTHR37823">
    <property type="entry name" value="CYTOCHROME C-553-LIKE"/>
    <property type="match status" value="1"/>
</dbReference>
<dbReference type="PROSITE" id="PS51257">
    <property type="entry name" value="PROKAR_LIPOPROTEIN"/>
    <property type="match status" value="1"/>
</dbReference>
<evidence type="ECO:0000256" key="4">
    <source>
        <dbReference type="ARBA" id="ARBA00022982"/>
    </source>
</evidence>
<dbReference type="GO" id="GO:0020037">
    <property type="term" value="F:heme binding"/>
    <property type="evidence" value="ECO:0007669"/>
    <property type="project" value="InterPro"/>
</dbReference>
<evidence type="ECO:0000256" key="5">
    <source>
        <dbReference type="ARBA" id="ARBA00023004"/>
    </source>
</evidence>
<keyword evidence="5" id="KW-0408">Iron</keyword>
<keyword evidence="4" id="KW-0249">Electron transport</keyword>
<keyword evidence="2" id="KW-0349">Heme</keyword>
<dbReference type="GO" id="GO:0009055">
    <property type="term" value="F:electron transfer activity"/>
    <property type="evidence" value="ECO:0007669"/>
    <property type="project" value="InterPro"/>
</dbReference>
<dbReference type="InterPro" id="IPR051811">
    <property type="entry name" value="Cytochrome_c550/c551-like"/>
</dbReference>
<dbReference type="PROSITE" id="PS51007">
    <property type="entry name" value="CYTC"/>
    <property type="match status" value="1"/>
</dbReference>
<organism evidence="7">
    <name type="scientific">hydrothermal vent metagenome</name>
    <dbReference type="NCBI Taxonomy" id="652676"/>
    <lineage>
        <taxon>unclassified sequences</taxon>
        <taxon>metagenomes</taxon>
        <taxon>ecological metagenomes</taxon>
    </lineage>
</organism>
<evidence type="ECO:0000313" key="7">
    <source>
        <dbReference type="EMBL" id="VAX33664.1"/>
    </source>
</evidence>
<dbReference type="AlphaFoldDB" id="A0A3B1DC97"/>
<dbReference type="SUPFAM" id="SSF46626">
    <property type="entry name" value="Cytochrome c"/>
    <property type="match status" value="1"/>
</dbReference>
<name>A0A3B1DC97_9ZZZZ</name>
<gene>
    <name evidence="7" type="ORF">MNBD_NITROSPIRAE01-2205</name>
</gene>
<evidence type="ECO:0000256" key="3">
    <source>
        <dbReference type="ARBA" id="ARBA00022723"/>
    </source>
</evidence>
<evidence type="ECO:0000256" key="2">
    <source>
        <dbReference type="ARBA" id="ARBA00022617"/>
    </source>
</evidence>
<proteinExistence type="predicted"/>
<sequence length="114" mass="12597">MNMKKYRLLSLFFGVSLLLLSGCTSKENPFPDHEGGKIYLGLKHMNIRCSGCHGDLGGGGMSGPSLVKAIKKLKPEEFVATVVSGRGDMPSFNKKLQEEEILQIVEWLKMLPED</sequence>
<accession>A0A3B1DC97</accession>